<dbReference type="STRING" id="1147741.A0A0R3RNB7"/>
<reference evidence="4" key="1">
    <citation type="submission" date="2017-02" db="UniProtKB">
        <authorList>
            <consortium name="WormBaseParasite"/>
        </authorList>
    </citation>
    <scope>IDENTIFICATION</scope>
</reference>
<dbReference type="InterPro" id="IPR024079">
    <property type="entry name" value="MetalloPept_cat_dom_sf"/>
</dbReference>
<evidence type="ECO:0000313" key="3">
    <source>
        <dbReference type="Proteomes" id="UP000050640"/>
    </source>
</evidence>
<keyword evidence="1" id="KW-0378">Hydrolase</keyword>
<protein>
    <submittedName>
        <fullName evidence="4">PG_binding_1 domain-containing protein</fullName>
    </submittedName>
</protein>
<dbReference type="GO" id="GO:0030574">
    <property type="term" value="P:collagen catabolic process"/>
    <property type="evidence" value="ECO:0007669"/>
    <property type="project" value="TreeGrafter"/>
</dbReference>
<dbReference type="Proteomes" id="UP000050640">
    <property type="component" value="Unplaced"/>
</dbReference>
<dbReference type="GO" id="GO:0004222">
    <property type="term" value="F:metalloendopeptidase activity"/>
    <property type="evidence" value="ECO:0007669"/>
    <property type="project" value="TreeGrafter"/>
</dbReference>
<proteinExistence type="predicted"/>
<dbReference type="AlphaFoldDB" id="A0A0R3RNB7"/>
<dbReference type="PANTHER" id="PTHR10201">
    <property type="entry name" value="MATRIX METALLOPROTEINASE"/>
    <property type="match status" value="1"/>
</dbReference>
<dbReference type="SUPFAM" id="SSF47090">
    <property type="entry name" value="PGBD-like"/>
    <property type="match status" value="1"/>
</dbReference>
<feature type="domain" description="Peptidoglycan binding-like" evidence="2">
    <location>
        <begin position="33"/>
        <end position="84"/>
    </location>
</feature>
<evidence type="ECO:0000259" key="2">
    <source>
        <dbReference type="Pfam" id="PF01471"/>
    </source>
</evidence>
<dbReference type="GO" id="GO:0005615">
    <property type="term" value="C:extracellular space"/>
    <property type="evidence" value="ECO:0007669"/>
    <property type="project" value="TreeGrafter"/>
</dbReference>
<organism evidence="3 4">
    <name type="scientific">Elaeophora elaphi</name>
    <dbReference type="NCBI Taxonomy" id="1147741"/>
    <lineage>
        <taxon>Eukaryota</taxon>
        <taxon>Metazoa</taxon>
        <taxon>Ecdysozoa</taxon>
        <taxon>Nematoda</taxon>
        <taxon>Chromadorea</taxon>
        <taxon>Rhabditida</taxon>
        <taxon>Spirurina</taxon>
        <taxon>Spiruromorpha</taxon>
        <taxon>Filarioidea</taxon>
        <taxon>Onchocercidae</taxon>
        <taxon>Elaeophora</taxon>
    </lineage>
</organism>
<keyword evidence="3" id="KW-1185">Reference proteome</keyword>
<dbReference type="Gene3D" id="3.40.390.10">
    <property type="entry name" value="Collagenase (Catalytic Domain)"/>
    <property type="match status" value="1"/>
</dbReference>
<evidence type="ECO:0000256" key="1">
    <source>
        <dbReference type="ARBA" id="ARBA00023049"/>
    </source>
</evidence>
<dbReference type="GO" id="GO:0030198">
    <property type="term" value="P:extracellular matrix organization"/>
    <property type="evidence" value="ECO:0007669"/>
    <property type="project" value="TreeGrafter"/>
</dbReference>
<dbReference type="WBParaSite" id="EEL_0000297701-mRNA-1">
    <property type="protein sequence ID" value="EEL_0000297701-mRNA-1"/>
    <property type="gene ID" value="EEL_0000297701"/>
</dbReference>
<sequence length="134" mass="15637">MTVNMTLLVVYLVYSATLLLISLVTAYNKQEIEYLQDFGYLPKPAHEVAAMLSETMIEEAIRELQLYGNIPVTGKMDAATRELMSRKRCGLSDRPIQGALQQRRRRRRQHQKRFALMGPKWTKQIVTYRLFVFL</sequence>
<dbReference type="Pfam" id="PF01471">
    <property type="entry name" value="PG_binding_1"/>
    <property type="match status" value="1"/>
</dbReference>
<evidence type="ECO:0000313" key="4">
    <source>
        <dbReference type="WBParaSite" id="EEL_0000297701-mRNA-1"/>
    </source>
</evidence>
<dbReference type="PANTHER" id="PTHR10201:SF331">
    <property type="entry name" value="MATRIX METALLOPROTEINASE-14-LIKE ISOFORM X1"/>
    <property type="match status" value="1"/>
</dbReference>
<keyword evidence="1" id="KW-0645">Protease</keyword>
<dbReference type="InterPro" id="IPR036365">
    <property type="entry name" value="PGBD-like_sf"/>
</dbReference>
<keyword evidence="1" id="KW-0482">Metalloprotease</keyword>
<dbReference type="InterPro" id="IPR002477">
    <property type="entry name" value="Peptidoglycan-bd-like"/>
</dbReference>
<name>A0A0R3RNB7_9BILA</name>
<accession>A0A0R3RNB7</accession>